<evidence type="ECO:0000313" key="2">
    <source>
        <dbReference type="EMBL" id="KAK1369697.1"/>
    </source>
</evidence>
<reference evidence="2" key="2">
    <citation type="submission" date="2023-05" db="EMBL/GenBank/DDBJ databases">
        <authorList>
            <person name="Schelkunov M.I."/>
        </authorList>
    </citation>
    <scope>NUCLEOTIDE SEQUENCE</scope>
    <source>
        <strain evidence="2">Hsosn_3</strain>
        <tissue evidence="2">Leaf</tissue>
    </source>
</reference>
<feature type="domain" description="Ricin B lectin" evidence="1">
    <location>
        <begin position="20"/>
        <end position="147"/>
    </location>
</feature>
<name>A0AAD8HLY3_9APIA</name>
<comment type="caution">
    <text evidence="2">The sequence shown here is derived from an EMBL/GenBank/DDBJ whole genome shotgun (WGS) entry which is preliminary data.</text>
</comment>
<keyword evidence="3" id="KW-1185">Reference proteome</keyword>
<dbReference type="Proteomes" id="UP001237642">
    <property type="component" value="Unassembled WGS sequence"/>
</dbReference>
<evidence type="ECO:0000259" key="1">
    <source>
        <dbReference type="SMART" id="SM00458"/>
    </source>
</evidence>
<reference evidence="2" key="1">
    <citation type="submission" date="2023-02" db="EMBL/GenBank/DDBJ databases">
        <title>Genome of toxic invasive species Heracleum sosnowskyi carries increased number of genes despite the absence of recent whole-genome duplications.</title>
        <authorList>
            <person name="Schelkunov M."/>
            <person name="Shtratnikova V."/>
            <person name="Makarenko M."/>
            <person name="Klepikova A."/>
            <person name="Omelchenko D."/>
            <person name="Novikova G."/>
            <person name="Obukhova E."/>
            <person name="Bogdanov V."/>
            <person name="Penin A."/>
            <person name="Logacheva M."/>
        </authorList>
    </citation>
    <scope>NUCLEOTIDE SEQUENCE</scope>
    <source>
        <strain evidence="2">Hsosn_3</strain>
        <tissue evidence="2">Leaf</tissue>
    </source>
</reference>
<dbReference type="InterPro" id="IPR035992">
    <property type="entry name" value="Ricin_B-like_lectins"/>
</dbReference>
<dbReference type="InterPro" id="IPR000772">
    <property type="entry name" value="Ricin_B_lectin"/>
</dbReference>
<dbReference type="Pfam" id="PF00652">
    <property type="entry name" value="Ricin_B_lectin"/>
    <property type="match status" value="1"/>
</dbReference>
<dbReference type="PROSITE" id="PS50231">
    <property type="entry name" value="RICIN_B_LECTIN"/>
    <property type="match status" value="2"/>
</dbReference>
<evidence type="ECO:0000313" key="3">
    <source>
        <dbReference type="Proteomes" id="UP001237642"/>
    </source>
</evidence>
<dbReference type="Gene3D" id="2.80.10.50">
    <property type="match status" value="2"/>
</dbReference>
<gene>
    <name evidence="2" type="ORF">POM88_035789</name>
</gene>
<protein>
    <recommendedName>
        <fullName evidence="1">Ricin B lectin domain-containing protein</fullName>
    </recommendedName>
</protein>
<organism evidence="2 3">
    <name type="scientific">Heracleum sosnowskyi</name>
    <dbReference type="NCBI Taxonomy" id="360622"/>
    <lineage>
        <taxon>Eukaryota</taxon>
        <taxon>Viridiplantae</taxon>
        <taxon>Streptophyta</taxon>
        <taxon>Embryophyta</taxon>
        <taxon>Tracheophyta</taxon>
        <taxon>Spermatophyta</taxon>
        <taxon>Magnoliopsida</taxon>
        <taxon>eudicotyledons</taxon>
        <taxon>Gunneridae</taxon>
        <taxon>Pentapetalae</taxon>
        <taxon>asterids</taxon>
        <taxon>campanulids</taxon>
        <taxon>Apiales</taxon>
        <taxon>Apiaceae</taxon>
        <taxon>Apioideae</taxon>
        <taxon>apioid superclade</taxon>
        <taxon>Tordylieae</taxon>
        <taxon>Tordyliinae</taxon>
        <taxon>Heracleum</taxon>
    </lineage>
</organism>
<proteinExistence type="predicted"/>
<dbReference type="EMBL" id="JAUIZM010000008">
    <property type="protein sequence ID" value="KAK1369697.1"/>
    <property type="molecule type" value="Genomic_DNA"/>
</dbReference>
<dbReference type="SMART" id="SM00458">
    <property type="entry name" value="RICIN"/>
    <property type="match status" value="1"/>
</dbReference>
<dbReference type="AlphaFoldDB" id="A0AAD8HLY3"/>
<accession>A0AAD8HLY3</accession>
<sequence length="187" mass="20972">MIYNCTGNAYAVDATKWKKWDNGTIISPRSSLVLSATSGNMGIEITLQENVYATSQAWAVSNNTEAIVTPIMNKDQFDMCLEAINYISKIGYIGCQSGEMRQMFALYPDGSIRLNGNRDDCLTTDHKSNMVAVALCNGGVEQRWSFNRDNTISNLNSGLVMEARNNYLYLYPSSLPRGSQEWQAWFF</sequence>
<dbReference type="SUPFAM" id="SSF50370">
    <property type="entry name" value="Ricin B-like lectins"/>
    <property type="match status" value="2"/>
</dbReference>